<evidence type="ECO:0000313" key="2">
    <source>
        <dbReference type="Proteomes" id="UP000018559"/>
    </source>
</evidence>
<accession>V7HUT2</accession>
<organism evidence="1 2">
    <name type="scientific">Ligilactobacillus equi DPC 6820</name>
    <dbReference type="NCBI Taxonomy" id="1392007"/>
    <lineage>
        <taxon>Bacteria</taxon>
        <taxon>Bacillati</taxon>
        <taxon>Bacillota</taxon>
        <taxon>Bacilli</taxon>
        <taxon>Lactobacillales</taxon>
        <taxon>Lactobacillaceae</taxon>
        <taxon>Ligilactobacillus</taxon>
    </lineage>
</organism>
<evidence type="ECO:0000313" key="1">
    <source>
        <dbReference type="EMBL" id="ETA73964.1"/>
    </source>
</evidence>
<dbReference type="NCBIfam" id="TIGR03729">
    <property type="entry name" value="acc_ester"/>
    <property type="match status" value="1"/>
</dbReference>
<dbReference type="AlphaFoldDB" id="V7HUT2"/>
<proteinExistence type="predicted"/>
<comment type="caution">
    <text evidence="1">The sequence shown here is derived from an EMBL/GenBank/DDBJ whole genome shotgun (WGS) entry which is preliminary data.</text>
</comment>
<dbReference type="Proteomes" id="UP000018559">
    <property type="component" value="Unassembled WGS sequence"/>
</dbReference>
<dbReference type="EMBL" id="AWWH01000136">
    <property type="protein sequence ID" value="ETA73964.1"/>
    <property type="molecule type" value="Genomic_DNA"/>
</dbReference>
<keyword evidence="2" id="KW-1185">Reference proteome</keyword>
<protein>
    <submittedName>
        <fullName evidence="1">Phosphoesterase</fullName>
    </submittedName>
</protein>
<name>V7HUT2_9LACO</name>
<dbReference type="InterPro" id="IPR022302">
    <property type="entry name" value="Phosphoesterase_putative"/>
</dbReference>
<dbReference type="PATRIC" id="fig|1392007.3.peg.1250"/>
<gene>
    <name evidence="1" type="ORF">LEQ_0022c</name>
</gene>
<dbReference type="SUPFAM" id="SSF56300">
    <property type="entry name" value="Metallo-dependent phosphatases"/>
    <property type="match status" value="1"/>
</dbReference>
<reference evidence="1 2" key="1">
    <citation type="journal article" date="2014" name="Genome Announc.">
        <title>The Genome of the Predominant Equine Lactobacillus Species, Lactobacillus equi, Is Reflective of Its Lifestyle Adaptations to an Herbivorous Host.</title>
        <authorList>
            <person name="O'Donnell M.M."/>
            <person name="Harris H.M."/>
            <person name="O'Toole P.W."/>
            <person name="Ross R.P."/>
        </authorList>
    </citation>
    <scope>NUCLEOTIDE SEQUENCE [LARGE SCALE GENOMIC DNA]</scope>
    <source>
        <strain evidence="1 2">DPC 6820</strain>
    </source>
</reference>
<dbReference type="InterPro" id="IPR029052">
    <property type="entry name" value="Metallo-depent_PP-like"/>
</dbReference>
<sequence>MLKNISYPHVDNFQDPLYLHGKTEDLPQGEVCLVGNNGWYDYSFSRNYSQQEIRRWKNVFWVDGAIDQNISDIQRENRTLTVVKKQLIQAQADHKKVFFVTHFAPQEANLWRRPTQAEVSDKMTRHYEMMRAMYGSQRLGNLLQEYTNVKWVGYGHLHGQHADLTLGPTSYYHAAVGAKKKRRNEWQAPTFMAQWQKQLQVFDI</sequence>